<evidence type="ECO:0000313" key="2">
    <source>
        <dbReference type="EMBL" id="QJH97034.1"/>
    </source>
</evidence>
<dbReference type="EMBL" id="MT144671">
    <property type="protein sequence ID" value="QJH97034.1"/>
    <property type="molecule type" value="Genomic_DNA"/>
</dbReference>
<sequence>MDTSKEYIEMCQKAEEIQRDWLKHGTGGDFAVPTKTISDYHGFWKLQANRVYIVGNDGEYDLDIVDQDDINETGAIWLPRQDQLQEIFEVAMQEKVAKGEISSGDVGHVIFHFIEWLDKPWGYMELAKTLNGWPSMEQLWLAFVMKEKHGKIWAGEEWKET</sequence>
<gene>
    <name evidence="1" type="ORF">TM448A00093_0095</name>
    <name evidence="2" type="ORF">TM448B00906_0006</name>
</gene>
<organism evidence="1">
    <name type="scientific">viral metagenome</name>
    <dbReference type="NCBI Taxonomy" id="1070528"/>
    <lineage>
        <taxon>unclassified sequences</taxon>
        <taxon>metagenomes</taxon>
        <taxon>organismal metagenomes</taxon>
    </lineage>
</organism>
<evidence type="ECO:0000313" key="1">
    <source>
        <dbReference type="EMBL" id="QJA44365.1"/>
    </source>
</evidence>
<accession>A0A6H1ZAR5</accession>
<name>A0A6H1ZAR5_9ZZZZ</name>
<proteinExistence type="predicted"/>
<protein>
    <submittedName>
        <fullName evidence="1">Uncharacterized protein</fullName>
    </submittedName>
</protein>
<reference evidence="1" key="1">
    <citation type="submission" date="2020-03" db="EMBL/GenBank/DDBJ databases">
        <title>The deep terrestrial virosphere.</title>
        <authorList>
            <person name="Holmfeldt K."/>
            <person name="Nilsson E."/>
            <person name="Simone D."/>
            <person name="Lopez-Fernandez M."/>
            <person name="Wu X."/>
            <person name="de Brujin I."/>
            <person name="Lundin D."/>
            <person name="Andersson A."/>
            <person name="Bertilsson S."/>
            <person name="Dopson M."/>
        </authorList>
    </citation>
    <scope>NUCLEOTIDE SEQUENCE</scope>
    <source>
        <strain evidence="1">TM448A00093</strain>
        <strain evidence="2">TM448B00906</strain>
    </source>
</reference>
<dbReference type="AlphaFoldDB" id="A0A6H1ZAR5"/>
<dbReference type="EMBL" id="MT143975">
    <property type="protein sequence ID" value="QJA44365.1"/>
    <property type="molecule type" value="Genomic_DNA"/>
</dbReference>